<dbReference type="SUPFAM" id="SSF141571">
    <property type="entry name" value="Pentapeptide repeat-like"/>
    <property type="match status" value="1"/>
</dbReference>
<keyword evidence="2" id="KW-0677">Repeat</keyword>
<dbReference type="PROSITE" id="PS50082">
    <property type="entry name" value="WD_REPEATS_2"/>
    <property type="match status" value="12"/>
</dbReference>
<dbReference type="Pfam" id="PF00400">
    <property type="entry name" value="WD40"/>
    <property type="match status" value="14"/>
</dbReference>
<comment type="caution">
    <text evidence="5">The sequence shown here is derived from an EMBL/GenBank/DDBJ whole genome shotgun (WGS) entry which is preliminary data.</text>
</comment>
<dbReference type="InterPro" id="IPR020472">
    <property type="entry name" value="WD40_PAC1"/>
</dbReference>
<feature type="repeat" description="WD" evidence="3">
    <location>
        <begin position="1197"/>
        <end position="1232"/>
    </location>
</feature>
<evidence type="ECO:0000256" key="3">
    <source>
        <dbReference type="PROSITE-ProRule" id="PRU00221"/>
    </source>
</evidence>
<keyword evidence="1 3" id="KW-0853">WD repeat</keyword>
<dbReference type="SUPFAM" id="SSF50998">
    <property type="entry name" value="Quinoprotein alcohol dehydrogenase-like"/>
    <property type="match status" value="1"/>
</dbReference>
<dbReference type="Gene3D" id="2.130.10.10">
    <property type="entry name" value="YVTN repeat-like/Quinoprotein amine dehydrogenase"/>
    <property type="match status" value="6"/>
</dbReference>
<gene>
    <name evidence="5" type="primary">WDR38</name>
    <name evidence="5" type="ORF">BGZ65_002782</name>
</gene>
<dbReference type="SUPFAM" id="SSF52540">
    <property type="entry name" value="P-loop containing nucleoside triphosphate hydrolases"/>
    <property type="match status" value="1"/>
</dbReference>
<feature type="repeat" description="WD" evidence="3">
    <location>
        <begin position="1068"/>
        <end position="1109"/>
    </location>
</feature>
<dbReference type="InterPro" id="IPR027417">
    <property type="entry name" value="P-loop_NTPase"/>
</dbReference>
<feature type="repeat" description="WD" evidence="3">
    <location>
        <begin position="815"/>
        <end position="856"/>
    </location>
</feature>
<evidence type="ECO:0000256" key="2">
    <source>
        <dbReference type="ARBA" id="ARBA00022737"/>
    </source>
</evidence>
<dbReference type="InterPro" id="IPR001680">
    <property type="entry name" value="WD40_rpt"/>
</dbReference>
<dbReference type="InterPro" id="IPR015943">
    <property type="entry name" value="WD40/YVTN_repeat-like_dom_sf"/>
</dbReference>
<accession>A0A9P6ILX3</accession>
<dbReference type="InterPro" id="IPR025662">
    <property type="entry name" value="Sigma_54_int_dom_ATP-bd_1"/>
</dbReference>
<feature type="repeat" description="WD" evidence="3">
    <location>
        <begin position="899"/>
        <end position="940"/>
    </location>
</feature>
<feature type="repeat" description="WD" evidence="3">
    <location>
        <begin position="706"/>
        <end position="742"/>
    </location>
</feature>
<dbReference type="Pfam" id="PF05729">
    <property type="entry name" value="NACHT"/>
    <property type="match status" value="1"/>
</dbReference>
<dbReference type="Proteomes" id="UP000749646">
    <property type="component" value="Unassembled WGS sequence"/>
</dbReference>
<dbReference type="PANTHER" id="PTHR19879:SF9">
    <property type="entry name" value="TRANSCRIPTION INITIATION FACTOR TFIID SUBUNIT 5"/>
    <property type="match status" value="1"/>
</dbReference>
<protein>
    <submittedName>
        <fullName evidence="5">WD repeat-containing protein 38</fullName>
    </submittedName>
</protein>
<dbReference type="InterPro" id="IPR011047">
    <property type="entry name" value="Quinoprotein_ADH-like_sf"/>
</dbReference>
<dbReference type="OrthoDB" id="538223at2759"/>
<dbReference type="Gene3D" id="3.40.50.300">
    <property type="entry name" value="P-loop containing nucleotide triphosphate hydrolases"/>
    <property type="match status" value="1"/>
</dbReference>
<organism evidence="5 6">
    <name type="scientific">Modicella reniformis</name>
    <dbReference type="NCBI Taxonomy" id="1440133"/>
    <lineage>
        <taxon>Eukaryota</taxon>
        <taxon>Fungi</taxon>
        <taxon>Fungi incertae sedis</taxon>
        <taxon>Mucoromycota</taxon>
        <taxon>Mortierellomycotina</taxon>
        <taxon>Mortierellomycetes</taxon>
        <taxon>Mortierellales</taxon>
        <taxon>Mortierellaceae</taxon>
        <taxon>Modicella</taxon>
    </lineage>
</organism>
<evidence type="ECO:0000259" key="4">
    <source>
        <dbReference type="Pfam" id="PF05729"/>
    </source>
</evidence>
<sequence>MACSKYGVAAQVLLLELEKNGDTKKQALYQTCRDGDLGLYPLNIALPPLASPSLLDRVQNKLDVEGNLRQIRKQRLNERGNTVYIPPQAKPSLQAPDDALFPLMDKVQEFLLSEQKVLLLLGDSGAGKSTFSRELECNLWRTYKKKTGAIPLYINLPSIDKPEHDLIAKQLRKTDLTEPQIRELKDHRQFVLICDGYDESQRTQNLHTSNRLNQPGEWSAQMVISCRSEYIGLDYRDRFQPTDRNRRADPNAFQEAVIAPFSMDQVQEYIKQYASVCQPLWETKEYLEALNLIPSLKDLVKNPFLLSLSLEVLPRMVDPGQNLSTTRITRVELYDQFVEQWLERGKKRLGEKELSFQARSAFESLSDEGFTLNGIDYLKKLAVAIYKEQGGHPVVEYSRFKDEGSWKAEFFSRNEEEKQLLREACPLTKSGNQHRFIHRSLLEYGLSRAVFDPQDGKKQTKPFPVRSRRGSTSSLWSFEIQEGLAEPDAAMTKQPMDQNSPLIWRSFVNEASVLQFLSERVQQEPLFKRQLLAYIEDSKTDKIWRIAAANAITILIRAGVQFNGAGLEGIQIPGADLSHGMFDSAHLQGSDLRKVNLRNIWLRQADLSRTQMMGVKFGELPFLTENSKAHSCAYSPDGKTLTVGLDRGDISVYTTSTWEKIWTLKGHDGQVVNVVYSAEGNLVASRSWDGTVRLWEVETATCRHIFSDDEVDFTSVAYPSKGSLIATGGTDGSVRLWDVETGVCCSILTGHTGNVPKLVCSPKGDLIASGGDDTTYEDKVTCVAFSPKGDQLASGSVDMTVRLWDVRKGTQYLILTGHTNQLLHVVYSPNGDQVASGGLDRTVRLWDLETGAIRHVLIGHTDYISAVAYSPKGDVVASSSKDSTARLWDVETGACFHALRGHTSGIRALIYSLKGDFIVSSSEDTTVRLWDVETGASRRALRGHHRQASSVAHSPRRDLVASAGLACTVRLWDAETGACRNTLIGHDGRLSVVAFSPKGDQVASGSDDKTVRLWDVETGACRHTLCGHTGLVSNVVYSPSGNQIASSSAGDRAARLWEVETGICSFTLYGHDDEVSSIVYSPKGDLVASGSWDSTVRIWDVETGDCRRIFSGHTWKITRVVYSPNGEEIASCSLDRMVRLWDVETGTCRHALNSRGVLFSSVVYSPKGDQLATNSDDIDDGMVRLWDVKTGSCRYTLSGHNGKVPCVMYSTNGDMVVSGGEDMTMRLWDVASAGCDDGSVRLWQMTEEEGRCRVFLRWSSAHDVLILTGVSIYDMQGLSQANKLLLKQRGE</sequence>
<dbReference type="InterPro" id="IPR007111">
    <property type="entry name" value="NACHT_NTPase"/>
</dbReference>
<evidence type="ECO:0000313" key="6">
    <source>
        <dbReference type="Proteomes" id="UP000749646"/>
    </source>
</evidence>
<dbReference type="PROSITE" id="PS00678">
    <property type="entry name" value="WD_REPEATS_1"/>
    <property type="match status" value="10"/>
</dbReference>
<dbReference type="CDD" id="cd00200">
    <property type="entry name" value="WD40"/>
    <property type="match status" value="2"/>
</dbReference>
<dbReference type="SMART" id="SM00320">
    <property type="entry name" value="WD40"/>
    <property type="match status" value="14"/>
</dbReference>
<dbReference type="PROSITE" id="PS50294">
    <property type="entry name" value="WD_REPEATS_REGION"/>
    <property type="match status" value="12"/>
</dbReference>
<dbReference type="PANTHER" id="PTHR19879">
    <property type="entry name" value="TRANSCRIPTION INITIATION FACTOR TFIID"/>
    <property type="match status" value="1"/>
</dbReference>
<keyword evidence="6" id="KW-1185">Reference proteome</keyword>
<evidence type="ECO:0000313" key="5">
    <source>
        <dbReference type="EMBL" id="KAF9936047.1"/>
    </source>
</evidence>
<proteinExistence type="predicted"/>
<feature type="repeat" description="WD" evidence="3">
    <location>
        <begin position="857"/>
        <end position="898"/>
    </location>
</feature>
<name>A0A9P6ILX3_9FUNG</name>
<dbReference type="PRINTS" id="PR00320">
    <property type="entry name" value="GPROTEINBRPT"/>
</dbReference>
<feature type="repeat" description="WD" evidence="3">
    <location>
        <begin position="1110"/>
        <end position="1151"/>
    </location>
</feature>
<feature type="repeat" description="WD" evidence="3">
    <location>
        <begin position="941"/>
        <end position="982"/>
    </location>
</feature>
<dbReference type="EMBL" id="JAAAHW010009812">
    <property type="protein sequence ID" value="KAF9936047.1"/>
    <property type="molecule type" value="Genomic_DNA"/>
</dbReference>
<feature type="repeat" description="WD" evidence="3">
    <location>
        <begin position="983"/>
        <end position="1024"/>
    </location>
</feature>
<dbReference type="InterPro" id="IPR001646">
    <property type="entry name" value="5peptide_repeat"/>
</dbReference>
<dbReference type="Pfam" id="PF00805">
    <property type="entry name" value="Pentapeptide"/>
    <property type="match status" value="1"/>
</dbReference>
<feature type="repeat" description="WD" evidence="3">
    <location>
        <begin position="1025"/>
        <end position="1067"/>
    </location>
</feature>
<dbReference type="PROSITE" id="PS00675">
    <property type="entry name" value="SIGMA54_INTERACT_1"/>
    <property type="match status" value="1"/>
</dbReference>
<dbReference type="InterPro" id="IPR036322">
    <property type="entry name" value="WD40_repeat_dom_sf"/>
</dbReference>
<feature type="repeat" description="WD" evidence="3">
    <location>
        <begin position="664"/>
        <end position="705"/>
    </location>
</feature>
<dbReference type="SUPFAM" id="SSF50978">
    <property type="entry name" value="WD40 repeat-like"/>
    <property type="match status" value="2"/>
</dbReference>
<feature type="repeat" description="WD" evidence="3">
    <location>
        <begin position="773"/>
        <end position="814"/>
    </location>
</feature>
<reference evidence="5" key="1">
    <citation type="journal article" date="2020" name="Fungal Divers.">
        <title>Resolving the Mortierellaceae phylogeny through synthesis of multi-gene phylogenetics and phylogenomics.</title>
        <authorList>
            <person name="Vandepol N."/>
            <person name="Liber J."/>
            <person name="Desiro A."/>
            <person name="Na H."/>
            <person name="Kennedy M."/>
            <person name="Barry K."/>
            <person name="Grigoriev I.V."/>
            <person name="Miller A.N."/>
            <person name="O'Donnell K."/>
            <person name="Stajich J.E."/>
            <person name="Bonito G."/>
        </authorList>
    </citation>
    <scope>NUCLEOTIDE SEQUENCE</scope>
    <source>
        <strain evidence="5">MES-2147</strain>
    </source>
</reference>
<feature type="domain" description="NACHT" evidence="4">
    <location>
        <begin position="117"/>
        <end position="274"/>
    </location>
</feature>
<dbReference type="Gene3D" id="2.160.20.80">
    <property type="entry name" value="E3 ubiquitin-protein ligase SopA"/>
    <property type="match status" value="1"/>
</dbReference>
<evidence type="ECO:0000256" key="1">
    <source>
        <dbReference type="ARBA" id="ARBA00022574"/>
    </source>
</evidence>
<dbReference type="InterPro" id="IPR019775">
    <property type="entry name" value="WD40_repeat_CS"/>
</dbReference>